<dbReference type="CDD" id="cd02185">
    <property type="entry name" value="AroH"/>
    <property type="match status" value="1"/>
</dbReference>
<comment type="catalytic activity">
    <reaction evidence="2">
        <text>chorismate = prephenate</text>
        <dbReference type="Rhea" id="RHEA:13897"/>
        <dbReference type="ChEBI" id="CHEBI:29748"/>
        <dbReference type="ChEBI" id="CHEBI:29934"/>
        <dbReference type="EC" id="5.4.99.5"/>
    </reaction>
</comment>
<keyword evidence="4" id="KW-1185">Reference proteome</keyword>
<gene>
    <name evidence="3" type="primary">aroH</name>
    <name evidence="3" type="ORF">Q5Y73_06805</name>
</gene>
<proteinExistence type="predicted"/>
<keyword evidence="2 3" id="KW-0413">Isomerase</keyword>
<protein>
    <recommendedName>
        <fullName evidence="1 2">chorismate mutase</fullName>
        <ecNumber evidence="1 2">5.4.99.5</ecNumber>
    </recommendedName>
</protein>
<evidence type="ECO:0000256" key="1">
    <source>
        <dbReference type="NCBIfam" id="TIGR01796"/>
    </source>
</evidence>
<evidence type="ECO:0000256" key="2">
    <source>
        <dbReference type="PROSITE-ProRule" id="PRU00514"/>
    </source>
</evidence>
<dbReference type="InterPro" id="IPR008243">
    <property type="entry name" value="Chorismate_mutase_AroH"/>
</dbReference>
<keyword evidence="2" id="KW-0028">Amino-acid biosynthesis</keyword>
<dbReference type="PANTHER" id="PTHR21164:SF0">
    <property type="entry name" value="CHORISMATE MUTASE AROH"/>
    <property type="match status" value="1"/>
</dbReference>
<dbReference type="Pfam" id="PF07736">
    <property type="entry name" value="CM_1"/>
    <property type="match status" value="1"/>
</dbReference>
<dbReference type="RefSeq" id="WP_305991109.1">
    <property type="nucleotide sequence ID" value="NZ_JAVAMP010000002.1"/>
</dbReference>
<name>A0ABT9IWW4_9BACL</name>
<evidence type="ECO:0000313" key="3">
    <source>
        <dbReference type="EMBL" id="MDP5273807.1"/>
    </source>
</evidence>
<dbReference type="InterPro" id="IPR035959">
    <property type="entry name" value="RutC-like_sf"/>
</dbReference>
<evidence type="ECO:0000313" key="4">
    <source>
        <dbReference type="Proteomes" id="UP001231941"/>
    </source>
</evidence>
<dbReference type="PIRSF" id="PIRSF005965">
    <property type="entry name" value="Chor_mut_AroH"/>
    <property type="match status" value="1"/>
</dbReference>
<keyword evidence="2" id="KW-0057">Aromatic amino acid biosynthesis</keyword>
<reference evidence="3 4" key="1">
    <citation type="submission" date="2023-08" db="EMBL/GenBank/DDBJ databases">
        <authorList>
            <person name="Park J.-S."/>
        </authorList>
    </citation>
    <scope>NUCLEOTIDE SEQUENCE [LARGE SCALE GENOMIC DNA]</scope>
    <source>
        <strain evidence="3 4">2205SS18-9</strain>
    </source>
</reference>
<accession>A0ABT9IWW4</accession>
<dbReference type="GO" id="GO:0004106">
    <property type="term" value="F:chorismate mutase activity"/>
    <property type="evidence" value="ECO:0007669"/>
    <property type="project" value="UniProtKB-EC"/>
</dbReference>
<dbReference type="Proteomes" id="UP001231941">
    <property type="component" value="Unassembled WGS sequence"/>
</dbReference>
<comment type="caution">
    <text evidence="3">The sequence shown here is derived from an EMBL/GenBank/DDBJ whole genome shotgun (WGS) entry which is preliminary data.</text>
</comment>
<organism evidence="3 4">
    <name type="scientific">Chengkuizengella axinellae</name>
    <dbReference type="NCBI Taxonomy" id="3064388"/>
    <lineage>
        <taxon>Bacteria</taxon>
        <taxon>Bacillati</taxon>
        <taxon>Bacillota</taxon>
        <taxon>Bacilli</taxon>
        <taxon>Bacillales</taxon>
        <taxon>Paenibacillaceae</taxon>
        <taxon>Chengkuizengella</taxon>
    </lineage>
</organism>
<dbReference type="SUPFAM" id="SSF55298">
    <property type="entry name" value="YjgF-like"/>
    <property type="match status" value="1"/>
</dbReference>
<dbReference type="Gene3D" id="3.30.1330.40">
    <property type="entry name" value="RutC-like"/>
    <property type="match status" value="1"/>
</dbReference>
<dbReference type="EMBL" id="JAVAMP010000002">
    <property type="protein sequence ID" value="MDP5273807.1"/>
    <property type="molecule type" value="Genomic_DNA"/>
</dbReference>
<dbReference type="PROSITE" id="PS51167">
    <property type="entry name" value="CHORISMATE_MUT_1"/>
    <property type="match status" value="1"/>
</dbReference>
<sequence>MYVRGIRGAITVKQNEESEILDATSELLKTIVKENDVNPEDICSVFVTVTHDITATFPARTIRQMPGWELVPLMCSLEIDVPGSLPKCIRLMVQVNTTKQQNEMKHVYLNEAVKLRPDLKSI</sequence>
<dbReference type="NCBIfam" id="TIGR01796">
    <property type="entry name" value="CM_mono_aroH"/>
    <property type="match status" value="1"/>
</dbReference>
<dbReference type="PANTHER" id="PTHR21164">
    <property type="entry name" value="CHORISMATE MUTASE"/>
    <property type="match status" value="1"/>
</dbReference>
<dbReference type="EC" id="5.4.99.5" evidence="1 2"/>